<feature type="compositionally biased region" description="Polar residues" evidence="10">
    <location>
        <begin position="76"/>
        <end position="85"/>
    </location>
</feature>
<feature type="compositionally biased region" description="Basic and acidic residues" evidence="10">
    <location>
        <begin position="394"/>
        <end position="405"/>
    </location>
</feature>
<dbReference type="GO" id="GO:0010228">
    <property type="term" value="P:vegetative to reproductive phase transition of meristem"/>
    <property type="evidence" value="ECO:0007669"/>
    <property type="project" value="UniProtKB-ARBA"/>
</dbReference>
<dbReference type="SUPFAM" id="SSF57850">
    <property type="entry name" value="RING/U-box"/>
    <property type="match status" value="1"/>
</dbReference>
<dbReference type="InterPro" id="IPR045191">
    <property type="entry name" value="MBR1/2-like"/>
</dbReference>
<feature type="compositionally biased region" description="Low complexity" evidence="10">
    <location>
        <begin position="325"/>
        <end position="339"/>
    </location>
</feature>
<evidence type="ECO:0000313" key="13">
    <source>
        <dbReference type="RefSeq" id="XP_015884330.3"/>
    </source>
</evidence>
<dbReference type="RefSeq" id="XP_015884331.3">
    <property type="nucleotide sequence ID" value="XM_016028845.4"/>
</dbReference>
<dbReference type="RefSeq" id="XP_015884330.3">
    <property type="nucleotide sequence ID" value="XM_016028844.4"/>
</dbReference>
<dbReference type="Pfam" id="PF13639">
    <property type="entry name" value="zf-RING_2"/>
    <property type="match status" value="1"/>
</dbReference>
<dbReference type="SMR" id="A0A6P3ZWC4"/>
<evidence type="ECO:0000256" key="7">
    <source>
        <dbReference type="ARBA" id="ARBA00022786"/>
    </source>
</evidence>
<feature type="compositionally biased region" description="Low complexity" evidence="10">
    <location>
        <begin position="494"/>
        <end position="505"/>
    </location>
</feature>
<dbReference type="PANTHER" id="PTHR22937:SF212">
    <property type="entry name" value="RING-TYPE E3 UBIQUITIN TRANSFERASE"/>
    <property type="match status" value="1"/>
</dbReference>
<gene>
    <name evidence="13 14" type="primary">LOC107419992</name>
</gene>
<evidence type="ECO:0000313" key="12">
    <source>
        <dbReference type="Proteomes" id="UP001652623"/>
    </source>
</evidence>
<dbReference type="GO" id="GO:0061630">
    <property type="term" value="F:ubiquitin protein ligase activity"/>
    <property type="evidence" value="ECO:0007669"/>
    <property type="project" value="UniProtKB-EC"/>
</dbReference>
<dbReference type="InterPro" id="IPR001841">
    <property type="entry name" value="Znf_RING"/>
</dbReference>
<reference evidence="13 14" key="1">
    <citation type="submission" date="2025-05" db="UniProtKB">
        <authorList>
            <consortium name="RefSeq"/>
        </authorList>
    </citation>
    <scope>IDENTIFICATION</scope>
    <source>
        <tissue evidence="13 14">Seedling</tissue>
    </source>
</reference>
<feature type="region of interest" description="Disordered" evidence="10">
    <location>
        <begin position="494"/>
        <end position="518"/>
    </location>
</feature>
<feature type="compositionally biased region" description="Basic and acidic residues" evidence="10">
    <location>
        <begin position="64"/>
        <end position="73"/>
    </location>
</feature>
<comment type="pathway">
    <text evidence="2">Protein modification; protein ubiquitination.</text>
</comment>
<keyword evidence="6 9" id="KW-0863">Zinc-finger</keyword>
<dbReference type="GeneID" id="107419992"/>
<evidence type="ECO:0000256" key="10">
    <source>
        <dbReference type="SAM" id="MobiDB-lite"/>
    </source>
</evidence>
<evidence type="ECO:0000256" key="6">
    <source>
        <dbReference type="ARBA" id="ARBA00022771"/>
    </source>
</evidence>
<dbReference type="PROSITE" id="PS50089">
    <property type="entry name" value="ZF_RING_2"/>
    <property type="match status" value="1"/>
</dbReference>
<feature type="compositionally biased region" description="Low complexity" evidence="10">
    <location>
        <begin position="454"/>
        <end position="463"/>
    </location>
</feature>
<feature type="compositionally biased region" description="Low complexity" evidence="10">
    <location>
        <begin position="303"/>
        <end position="315"/>
    </location>
</feature>
<dbReference type="KEGG" id="zju:107419992"/>
<keyword evidence="8" id="KW-0862">Zinc</keyword>
<evidence type="ECO:0000256" key="9">
    <source>
        <dbReference type="PROSITE-ProRule" id="PRU00175"/>
    </source>
</evidence>
<evidence type="ECO:0000256" key="5">
    <source>
        <dbReference type="ARBA" id="ARBA00022723"/>
    </source>
</evidence>
<dbReference type="Gene3D" id="3.30.40.10">
    <property type="entry name" value="Zinc/RING finger domain, C3HC4 (zinc finger)"/>
    <property type="match status" value="1"/>
</dbReference>
<dbReference type="GO" id="GO:0008270">
    <property type="term" value="F:zinc ion binding"/>
    <property type="evidence" value="ECO:0007669"/>
    <property type="project" value="UniProtKB-KW"/>
</dbReference>
<evidence type="ECO:0000256" key="1">
    <source>
        <dbReference type="ARBA" id="ARBA00000900"/>
    </source>
</evidence>
<organism evidence="14">
    <name type="scientific">Ziziphus jujuba</name>
    <name type="common">Chinese jujube</name>
    <name type="synonym">Ziziphus sativa</name>
    <dbReference type="NCBI Taxonomy" id="326968"/>
    <lineage>
        <taxon>Eukaryota</taxon>
        <taxon>Viridiplantae</taxon>
        <taxon>Streptophyta</taxon>
        <taxon>Embryophyta</taxon>
        <taxon>Tracheophyta</taxon>
        <taxon>Spermatophyta</taxon>
        <taxon>Magnoliopsida</taxon>
        <taxon>eudicotyledons</taxon>
        <taxon>Gunneridae</taxon>
        <taxon>Pentapetalae</taxon>
        <taxon>rosids</taxon>
        <taxon>fabids</taxon>
        <taxon>Rosales</taxon>
        <taxon>Rhamnaceae</taxon>
        <taxon>Paliureae</taxon>
        <taxon>Ziziphus</taxon>
    </lineage>
</organism>
<feature type="region of interest" description="Disordered" evidence="10">
    <location>
        <begin position="434"/>
        <end position="477"/>
    </location>
</feature>
<dbReference type="GO" id="GO:0043161">
    <property type="term" value="P:proteasome-mediated ubiquitin-dependent protein catabolic process"/>
    <property type="evidence" value="ECO:0007669"/>
    <property type="project" value="UniProtKB-ARBA"/>
</dbReference>
<dbReference type="Proteomes" id="UP001652623">
    <property type="component" value="Chromosome 5"/>
</dbReference>
<evidence type="ECO:0000259" key="11">
    <source>
        <dbReference type="PROSITE" id="PS50089"/>
    </source>
</evidence>
<feature type="compositionally biased region" description="Low complexity" evidence="10">
    <location>
        <begin position="378"/>
        <end position="391"/>
    </location>
</feature>
<evidence type="ECO:0000256" key="4">
    <source>
        <dbReference type="ARBA" id="ARBA00022679"/>
    </source>
</evidence>
<dbReference type="PANTHER" id="PTHR22937">
    <property type="entry name" value="E3 UBIQUITIN-PROTEIN LIGASE RNF165"/>
    <property type="match status" value="1"/>
</dbReference>
<proteinExistence type="predicted"/>
<name>A0A6P3ZWC4_ZIZJJ</name>
<evidence type="ECO:0000313" key="14">
    <source>
        <dbReference type="RefSeq" id="XP_015884331.3"/>
    </source>
</evidence>
<keyword evidence="12" id="KW-1185">Reference proteome</keyword>
<feature type="domain" description="RING-type" evidence="11">
    <location>
        <begin position="666"/>
        <end position="707"/>
    </location>
</feature>
<feature type="region of interest" description="Disordered" evidence="10">
    <location>
        <begin position="270"/>
        <end position="405"/>
    </location>
</feature>
<keyword evidence="7" id="KW-0833">Ubl conjugation pathway</keyword>
<protein>
    <recommendedName>
        <fullName evidence="3">RING-type E3 ubiquitin transferase</fullName>
        <ecNumber evidence="3">2.3.2.27</ecNumber>
    </recommendedName>
</protein>
<comment type="catalytic activity">
    <reaction evidence="1">
        <text>S-ubiquitinyl-[E2 ubiquitin-conjugating enzyme]-L-cysteine + [acceptor protein]-L-lysine = [E2 ubiquitin-conjugating enzyme]-L-cysteine + N(6)-ubiquitinyl-[acceptor protein]-L-lysine.</text>
        <dbReference type="EC" id="2.3.2.27"/>
    </reaction>
</comment>
<dbReference type="FunFam" id="3.30.40.10:FF:000309">
    <property type="entry name" value="E3 ubiquitin-protein ligase MBR2"/>
    <property type="match status" value="1"/>
</dbReference>
<accession>A0A6P3ZWC4</accession>
<evidence type="ECO:0000256" key="2">
    <source>
        <dbReference type="ARBA" id="ARBA00004906"/>
    </source>
</evidence>
<dbReference type="AlphaFoldDB" id="A0A6P3ZWC4"/>
<feature type="region of interest" description="Disordered" evidence="10">
    <location>
        <begin position="63"/>
        <end position="90"/>
    </location>
</feature>
<sequence length="713" mass="77352">MQGQRGTIGSLPETLDFDHGATSNNAALDQQICWNNLRNPADNRMPDYMLSPSDMNITLVNSMSRERQSRRCLGEPSSSNTQNEVSLDERKTELGWSSSISPCAVSGPRLEERRCAPTSNLSLDNNSNHVFTQSSSSDAIPQNLNLNASFVGHSSENTQVMECPNSFKCVVSENEQIHPASGSDPFLLPSRGAGFLVGENDGRPGCSLEGRRASCKRKAIEGNVGQSSVSGSCSYYQHAESSARPGVPTRYNAGSGLSVSASSEQWNPILGLGGREVTSDNLPDSSVSGSSESSHRNFRVRTNPSNQQNSISPSIFSTGRTVRHSSVMSSQLSPSLLPVDHNMDLRPAPAVDSMSAQSQPPAIHVPPLPQNMQSLRWSGGSSSRTGNSSSSMVHGDRDAPAREELSSRSLARNMLDHSIFVPVTELRNLVRHPAGRTLTGGNISIPGNVPPASRPSSSSSAHPSPAPAWVPHHNSPPQYPRRISEYVRRTLFSSAGTESGSQSSSYLPMRSGHPASSQEMVLPSGAGNQGYHQAHPRSASWMERQNDGGLGIHYSLRSLAAGGEGSNRIVSEIRNVFGLMRRGGESLRFEDVMILDQSVFFGVADIHDRHRDMRLDVDNMSYEELLALEERIGNVSTGLSEETIRNRLKQKKYSVAVVSQLEAEPCCICQEDYNEGEDLGTLECGHDFHSDCIKQWLMHKNLCPICKTTALAT</sequence>
<dbReference type="InterPro" id="IPR013083">
    <property type="entry name" value="Znf_RING/FYVE/PHD"/>
</dbReference>
<dbReference type="SMART" id="SM00184">
    <property type="entry name" value="RING"/>
    <property type="match status" value="1"/>
</dbReference>
<keyword evidence="5" id="KW-0479">Metal-binding</keyword>
<keyword evidence="4" id="KW-0808">Transferase</keyword>
<dbReference type="EC" id="2.3.2.27" evidence="3"/>
<evidence type="ECO:0000256" key="8">
    <source>
        <dbReference type="ARBA" id="ARBA00022833"/>
    </source>
</evidence>
<evidence type="ECO:0000256" key="3">
    <source>
        <dbReference type="ARBA" id="ARBA00012483"/>
    </source>
</evidence>